<dbReference type="InterPro" id="IPR013226">
    <property type="entry name" value="Pal1"/>
</dbReference>
<dbReference type="Proteomes" id="UP001215712">
    <property type="component" value="Unassembled WGS sequence"/>
</dbReference>
<dbReference type="PANTHER" id="PTHR28307:SF1">
    <property type="entry name" value="PAL1 CELL MORPHOLOGY PROTEIN"/>
    <property type="match status" value="1"/>
</dbReference>
<evidence type="ECO:0000256" key="1">
    <source>
        <dbReference type="SAM" id="MobiDB-lite"/>
    </source>
</evidence>
<dbReference type="PANTHER" id="PTHR28307">
    <property type="entry name" value="PROTEIN PAL1"/>
    <property type="match status" value="1"/>
</dbReference>
<sequence length="196" mass="22086">FHVPQKLKPTVSQITRSNPDDDIPILSSSDYKMRTVKPEEKSKVRPSRRRRAATQSAHPPRLLYGTDIIDGLDHISPYIFHHEGSFDVASNARNRDLRYSPSEAVKRSNEEALRATPPDKVVDSLNSRRPLDGVAYYPPGLTDRMGQSYDYEEGGNILDEHGIFGRFQGKKFTDKDFKNDSLTNAPLPCGISLSRT</sequence>
<evidence type="ECO:0000313" key="3">
    <source>
        <dbReference type="Proteomes" id="UP001215712"/>
    </source>
</evidence>
<proteinExistence type="predicted"/>
<keyword evidence="3" id="KW-1185">Reference proteome</keyword>
<gene>
    <name evidence="2" type="ORF">N7493_001752</name>
</gene>
<feature type="non-terminal residue" evidence="2">
    <location>
        <position position="196"/>
    </location>
</feature>
<accession>A0AAD6HVD1</accession>
<comment type="caution">
    <text evidence="2">The sequence shown here is derived from an EMBL/GenBank/DDBJ whole genome shotgun (WGS) entry which is preliminary data.</text>
</comment>
<feature type="compositionally biased region" description="Basic and acidic residues" evidence="1">
    <location>
        <begin position="31"/>
        <end position="43"/>
    </location>
</feature>
<name>A0AAD6HVD1_9EURO</name>
<feature type="region of interest" description="Disordered" evidence="1">
    <location>
        <begin position="99"/>
        <end position="126"/>
    </location>
</feature>
<feature type="compositionally biased region" description="Basic and acidic residues" evidence="1">
    <location>
        <begin position="99"/>
        <end position="113"/>
    </location>
</feature>
<reference evidence="2" key="2">
    <citation type="submission" date="2023-01" db="EMBL/GenBank/DDBJ databases">
        <authorList>
            <person name="Petersen C."/>
        </authorList>
    </citation>
    <scope>NUCLEOTIDE SEQUENCE</scope>
    <source>
        <strain evidence="2">IBT 17514</strain>
    </source>
</reference>
<dbReference type="Pfam" id="PF08316">
    <property type="entry name" value="Pal1"/>
    <property type="match status" value="1"/>
</dbReference>
<dbReference type="GO" id="GO:0005737">
    <property type="term" value="C:cytoplasm"/>
    <property type="evidence" value="ECO:0007669"/>
    <property type="project" value="TreeGrafter"/>
</dbReference>
<feature type="region of interest" description="Disordered" evidence="1">
    <location>
        <begin position="1"/>
        <end position="58"/>
    </location>
</feature>
<reference evidence="2" key="1">
    <citation type="journal article" date="2023" name="IMA Fungus">
        <title>Comparative genomic study of the Penicillium genus elucidates a diverse pangenome and 15 lateral gene transfer events.</title>
        <authorList>
            <person name="Petersen C."/>
            <person name="Sorensen T."/>
            <person name="Nielsen M.R."/>
            <person name="Sondergaard T.E."/>
            <person name="Sorensen J.L."/>
            <person name="Fitzpatrick D.A."/>
            <person name="Frisvad J.C."/>
            <person name="Nielsen K.L."/>
        </authorList>
    </citation>
    <scope>NUCLEOTIDE SEQUENCE</scope>
    <source>
        <strain evidence="2">IBT 17514</strain>
    </source>
</reference>
<dbReference type="AlphaFoldDB" id="A0AAD6HVD1"/>
<evidence type="ECO:0000313" key="2">
    <source>
        <dbReference type="EMBL" id="KAJ5738597.1"/>
    </source>
</evidence>
<dbReference type="EMBL" id="JAQJAN010000002">
    <property type="protein sequence ID" value="KAJ5738597.1"/>
    <property type="molecule type" value="Genomic_DNA"/>
</dbReference>
<protein>
    <submittedName>
        <fullName evidence="2">Uncharacterized protein</fullName>
    </submittedName>
</protein>
<organism evidence="2 3">
    <name type="scientific">Penicillium malachiteum</name>
    <dbReference type="NCBI Taxonomy" id="1324776"/>
    <lineage>
        <taxon>Eukaryota</taxon>
        <taxon>Fungi</taxon>
        <taxon>Dikarya</taxon>
        <taxon>Ascomycota</taxon>
        <taxon>Pezizomycotina</taxon>
        <taxon>Eurotiomycetes</taxon>
        <taxon>Eurotiomycetidae</taxon>
        <taxon>Eurotiales</taxon>
        <taxon>Aspergillaceae</taxon>
        <taxon>Penicillium</taxon>
    </lineage>
</organism>